<dbReference type="InterPro" id="IPR037158">
    <property type="entry name" value="Thr_synth_N_sf"/>
</dbReference>
<reference evidence="2" key="1">
    <citation type="submission" date="2012-01" db="EMBL/GenBank/DDBJ databases">
        <title>The Genome Sequence of Treponema denticola H-22.</title>
        <authorList>
            <consortium name="The Broad Institute Genome Sequencing Platform"/>
            <person name="Earl A."/>
            <person name="Ward D."/>
            <person name="Feldgarden M."/>
            <person name="Gevers D."/>
            <person name="Blanton J.M."/>
            <person name="Fenno C.J."/>
            <person name="Baranova O.V."/>
            <person name="Mathney J."/>
            <person name="Dewhirst F.E."/>
            <person name="Izard J."/>
            <person name="Young S.K."/>
            <person name="Zeng Q."/>
            <person name="Gargeya S."/>
            <person name="Fitzgerald M."/>
            <person name="Haas B."/>
            <person name="Abouelleil A."/>
            <person name="Alvarado L."/>
            <person name="Arachchi H.M."/>
            <person name="Berlin A."/>
            <person name="Chapman S.B."/>
            <person name="Gearin G."/>
            <person name="Goldberg J."/>
            <person name="Griggs A."/>
            <person name="Gujja S."/>
            <person name="Hansen M."/>
            <person name="Heiman D."/>
            <person name="Howarth C."/>
            <person name="Larimer J."/>
            <person name="Lui A."/>
            <person name="MacDonald P.J.P."/>
            <person name="McCowen C."/>
            <person name="Montmayeur A."/>
            <person name="Murphy C."/>
            <person name="Neiman D."/>
            <person name="Pearson M."/>
            <person name="Priest M."/>
            <person name="Roberts A."/>
            <person name="Saif S."/>
            <person name="Shea T."/>
            <person name="Sisk P."/>
            <person name="Stolte C."/>
            <person name="Sykes S."/>
            <person name="Wortman J."/>
            <person name="Nusbaum C."/>
            <person name="Birren B."/>
        </authorList>
    </citation>
    <scope>NUCLEOTIDE SEQUENCE [LARGE SCALE GENOMIC DNA]</scope>
    <source>
        <strain evidence="2">H-22</strain>
    </source>
</reference>
<dbReference type="PANTHER" id="PTHR42690:SF1">
    <property type="entry name" value="THREONINE SYNTHASE-LIKE 2"/>
    <property type="match status" value="1"/>
</dbReference>
<dbReference type="Proteomes" id="UP000011705">
    <property type="component" value="Chromosome"/>
</dbReference>
<dbReference type="EMBL" id="AGDV01000009">
    <property type="protein sequence ID" value="EMB34148.1"/>
    <property type="molecule type" value="Genomic_DNA"/>
</dbReference>
<protein>
    <submittedName>
        <fullName evidence="2">Threonine synthase</fullName>
    </submittedName>
</protein>
<feature type="domain" description="Threonine synthase N-terminal" evidence="1">
    <location>
        <begin position="9"/>
        <end position="81"/>
    </location>
</feature>
<dbReference type="InterPro" id="IPR051166">
    <property type="entry name" value="Threonine_Synthase"/>
</dbReference>
<dbReference type="HOGENOM" id="CLU_015170_0_0_12"/>
<dbReference type="InterPro" id="IPR036052">
    <property type="entry name" value="TrpB-like_PALP_sf"/>
</dbReference>
<evidence type="ECO:0000313" key="2">
    <source>
        <dbReference type="EMBL" id="EMB34148.1"/>
    </source>
</evidence>
<dbReference type="AlphaFoldDB" id="A0A0E2EI81"/>
<accession>A0A0E2EI81</accession>
<dbReference type="InterPro" id="IPR029144">
    <property type="entry name" value="Thr_synth_N"/>
</dbReference>
<dbReference type="RefSeq" id="WP_002674500.1">
    <property type="nucleotide sequence ID" value="NZ_CM001795.1"/>
</dbReference>
<organism evidence="2">
    <name type="scientific">Treponema denticola H-22</name>
    <dbReference type="NCBI Taxonomy" id="999432"/>
    <lineage>
        <taxon>Bacteria</taxon>
        <taxon>Pseudomonadati</taxon>
        <taxon>Spirochaetota</taxon>
        <taxon>Spirochaetia</taxon>
        <taxon>Spirochaetales</taxon>
        <taxon>Treponemataceae</taxon>
        <taxon>Treponema</taxon>
    </lineage>
</organism>
<comment type="caution">
    <text evidence="2">The sequence shown here is derived from an EMBL/GenBank/DDBJ whole genome shotgun (WGS) entry which is preliminary data.</text>
</comment>
<dbReference type="PATRIC" id="fig|999432.5.peg.932"/>
<gene>
    <name evidence="2" type="ORF">HMPREF9726_00897</name>
</gene>
<proteinExistence type="predicted"/>
<dbReference type="Gene3D" id="3.40.50.1100">
    <property type="match status" value="2"/>
</dbReference>
<evidence type="ECO:0000259" key="1">
    <source>
        <dbReference type="Pfam" id="PF14821"/>
    </source>
</evidence>
<dbReference type="SUPFAM" id="SSF53686">
    <property type="entry name" value="Tryptophan synthase beta subunit-like PLP-dependent enzymes"/>
    <property type="match status" value="1"/>
</dbReference>
<dbReference type="PANTHER" id="PTHR42690">
    <property type="entry name" value="THREONINE SYNTHASE FAMILY MEMBER"/>
    <property type="match status" value="1"/>
</dbReference>
<dbReference type="Gene3D" id="3.90.1380.10">
    <property type="entry name" value="Threonine synthase, N-terminal domain"/>
    <property type="match status" value="1"/>
</dbReference>
<dbReference type="Pfam" id="PF24857">
    <property type="entry name" value="THR4_C"/>
    <property type="match status" value="1"/>
</dbReference>
<dbReference type="Pfam" id="PF14821">
    <property type="entry name" value="Thr_synth_N"/>
    <property type="match status" value="1"/>
</dbReference>
<name>A0A0E2EI81_TREDN</name>
<sequence>MKFYDIANKNILVSFKEAVLRGFNSETGGVFMPAELGKISPAMIYRNPPSSFRDICFEIIKNFCGDEIPEDDLMSIIAQFYPHRLPINPIAPTTYVLELFHGPTCNYKDIGSGFLAYLLEYFNKDEDGDINLIVPASGERACAIASAVSQVKRVNALLLYPKDSLTEIQENFLSSMPKNVYPICVEGSFEDCENLVDKALKDEDLLKKLKLVSGGALNIAPLLPQVAFFVYAALTVLYRSDYDNKIENPSIITSIPSGSFSALTAALIAKKMGTPIKGLISTENENHALSDWLTAGDLKKRTAIKTNTPALDIPNTINFKRMLQIYDVEELRRLIIPYWLDGMGTISSVRTCNERTGYIIDPYGAMAWTAWQDVYNGALNSLKRKTSENDECPGIPLKYANIETWASSVHKNSMVGIVLQTSHPAKFPEIMKPAIGRPPSLPDKLESLQYRLLKAVNIPPDYSMFKEWALSH</sequence>
<dbReference type="CDD" id="cd01560">
    <property type="entry name" value="Thr-synth_2"/>
    <property type="match status" value="1"/>
</dbReference>